<proteinExistence type="predicted"/>
<dbReference type="EMBL" id="OJIN01000064">
    <property type="protein sequence ID" value="SPD72829.1"/>
    <property type="molecule type" value="Genomic_DNA"/>
</dbReference>
<dbReference type="InterPro" id="IPR053165">
    <property type="entry name" value="HSI-I_assembly_Hcp1"/>
</dbReference>
<protein>
    <submittedName>
        <fullName evidence="1">Type VI secretion system effector, Hcp1 family</fullName>
    </submittedName>
</protein>
<name>A0A445MTU7_9BACT</name>
<gene>
    <name evidence="1" type="ORF">PITCH_A1560009</name>
</gene>
<dbReference type="PANTHER" id="PTHR36152:SF1">
    <property type="entry name" value="UBIQUITIN-LIKE DOMAIN-CONTAINING PROTEIN"/>
    <property type="match status" value="1"/>
</dbReference>
<dbReference type="SUPFAM" id="SSF141452">
    <property type="entry name" value="Hcp1-like"/>
    <property type="match status" value="1"/>
</dbReference>
<dbReference type="InterPro" id="IPR008514">
    <property type="entry name" value="T6SS_Hcp"/>
</dbReference>
<evidence type="ECO:0000313" key="1">
    <source>
        <dbReference type="EMBL" id="SPD72829.1"/>
    </source>
</evidence>
<reference evidence="1" key="1">
    <citation type="submission" date="2018-01" db="EMBL/GenBank/DDBJ databases">
        <authorList>
            <person name="Regsiter A."/>
            <person name="William W."/>
        </authorList>
    </citation>
    <scope>NUCLEOTIDE SEQUENCE</scope>
    <source>
        <strain evidence="1">TRIP AH-1</strain>
    </source>
</reference>
<dbReference type="InterPro" id="IPR036624">
    <property type="entry name" value="Hcp1-lik_sf"/>
</dbReference>
<dbReference type="NCBIfam" id="TIGR03344">
    <property type="entry name" value="VI_effect_Hcp1"/>
    <property type="match status" value="1"/>
</dbReference>
<accession>A0A445MTU7</accession>
<dbReference type="PANTHER" id="PTHR36152">
    <property type="entry name" value="CYTOPLASMIC PROTEIN-RELATED"/>
    <property type="match status" value="1"/>
</dbReference>
<organism evidence="1">
    <name type="scientific">uncultured Desulfobacterium sp</name>
    <dbReference type="NCBI Taxonomy" id="201089"/>
    <lineage>
        <taxon>Bacteria</taxon>
        <taxon>Pseudomonadati</taxon>
        <taxon>Thermodesulfobacteriota</taxon>
        <taxon>Desulfobacteria</taxon>
        <taxon>Desulfobacterales</taxon>
        <taxon>Desulfobacteriaceae</taxon>
        <taxon>Desulfobacterium</taxon>
        <taxon>environmental samples</taxon>
    </lineage>
</organism>
<dbReference type="Pfam" id="PF05638">
    <property type="entry name" value="T6SS_HCP"/>
    <property type="match status" value="1"/>
</dbReference>
<sequence>MPADNFLQIAGIKGESTDDKHKDWIEVLSYNFGVSQSASAAAHSASKAAASQRADFQDLSIVKTMDSSSPLIFKACAKGDSIKEVKLELCRAGGDKQKYMEYKMSDVIISSYNTGGGGGGEATESVTFNYGKIEMTYIPIGRDGKPAGNIPAGWDLTANKPT</sequence>
<dbReference type="AlphaFoldDB" id="A0A445MTU7"/>
<dbReference type="Gene3D" id="2.30.110.20">
    <property type="entry name" value="Hcp1-like"/>
    <property type="match status" value="1"/>
</dbReference>